<sequence length="71" mass="8267">MEAYSQYTGAIEKVQKKCLRNIVLKSMMCTHQEVVVILSNYIVQYCYLRCEIRLICWVGFRRGIAIPSYAA</sequence>
<organism evidence="1 2">
    <name type="scientific">Acanthoscelides obtectus</name>
    <name type="common">Bean weevil</name>
    <name type="synonym">Bruchus obtectus</name>
    <dbReference type="NCBI Taxonomy" id="200917"/>
    <lineage>
        <taxon>Eukaryota</taxon>
        <taxon>Metazoa</taxon>
        <taxon>Ecdysozoa</taxon>
        <taxon>Arthropoda</taxon>
        <taxon>Hexapoda</taxon>
        <taxon>Insecta</taxon>
        <taxon>Pterygota</taxon>
        <taxon>Neoptera</taxon>
        <taxon>Endopterygota</taxon>
        <taxon>Coleoptera</taxon>
        <taxon>Polyphaga</taxon>
        <taxon>Cucujiformia</taxon>
        <taxon>Chrysomeloidea</taxon>
        <taxon>Chrysomelidae</taxon>
        <taxon>Bruchinae</taxon>
        <taxon>Bruchini</taxon>
        <taxon>Acanthoscelides</taxon>
    </lineage>
</organism>
<accession>A0A9P0K7Y0</accession>
<keyword evidence="2" id="KW-1185">Reference proteome</keyword>
<protein>
    <submittedName>
        <fullName evidence="1">Uncharacterized protein</fullName>
    </submittedName>
</protein>
<name>A0A9P0K7Y0_ACAOB</name>
<proteinExistence type="predicted"/>
<gene>
    <name evidence="1" type="ORF">ACAOBT_LOCUS6285</name>
</gene>
<dbReference type="EMBL" id="CAKOFQ010006723">
    <property type="protein sequence ID" value="CAH1965358.1"/>
    <property type="molecule type" value="Genomic_DNA"/>
</dbReference>
<evidence type="ECO:0000313" key="1">
    <source>
        <dbReference type="EMBL" id="CAH1965358.1"/>
    </source>
</evidence>
<dbReference type="Proteomes" id="UP001152888">
    <property type="component" value="Unassembled WGS sequence"/>
</dbReference>
<evidence type="ECO:0000313" key="2">
    <source>
        <dbReference type="Proteomes" id="UP001152888"/>
    </source>
</evidence>
<dbReference type="AlphaFoldDB" id="A0A9P0K7Y0"/>
<reference evidence="1" key="1">
    <citation type="submission" date="2022-03" db="EMBL/GenBank/DDBJ databases">
        <authorList>
            <person name="Sayadi A."/>
        </authorList>
    </citation>
    <scope>NUCLEOTIDE SEQUENCE</scope>
</reference>
<comment type="caution">
    <text evidence="1">The sequence shown here is derived from an EMBL/GenBank/DDBJ whole genome shotgun (WGS) entry which is preliminary data.</text>
</comment>